<dbReference type="Proteomes" id="UP001341840">
    <property type="component" value="Unassembled WGS sequence"/>
</dbReference>
<accession>A0ABU6VM67</accession>
<proteinExistence type="predicted"/>
<sequence length="90" mass="10287">LLFFSSIAARRLSAIASGKIMEDWKTLRINETLSTTPRKSSGDRRALNSCYSSRSSKISHGHRFLNFLLACMVVYDDSEDEEDDQWCRGH</sequence>
<organism evidence="1 2">
    <name type="scientific">Stylosanthes scabra</name>
    <dbReference type="NCBI Taxonomy" id="79078"/>
    <lineage>
        <taxon>Eukaryota</taxon>
        <taxon>Viridiplantae</taxon>
        <taxon>Streptophyta</taxon>
        <taxon>Embryophyta</taxon>
        <taxon>Tracheophyta</taxon>
        <taxon>Spermatophyta</taxon>
        <taxon>Magnoliopsida</taxon>
        <taxon>eudicotyledons</taxon>
        <taxon>Gunneridae</taxon>
        <taxon>Pentapetalae</taxon>
        <taxon>rosids</taxon>
        <taxon>fabids</taxon>
        <taxon>Fabales</taxon>
        <taxon>Fabaceae</taxon>
        <taxon>Papilionoideae</taxon>
        <taxon>50 kb inversion clade</taxon>
        <taxon>dalbergioids sensu lato</taxon>
        <taxon>Dalbergieae</taxon>
        <taxon>Pterocarpus clade</taxon>
        <taxon>Stylosanthes</taxon>
    </lineage>
</organism>
<dbReference type="EMBL" id="JASCZI010151739">
    <property type="protein sequence ID" value="MED6174264.1"/>
    <property type="molecule type" value="Genomic_DNA"/>
</dbReference>
<evidence type="ECO:0000313" key="1">
    <source>
        <dbReference type="EMBL" id="MED6174264.1"/>
    </source>
</evidence>
<protein>
    <submittedName>
        <fullName evidence="1">Uncharacterized protein</fullName>
    </submittedName>
</protein>
<name>A0ABU6VM67_9FABA</name>
<comment type="caution">
    <text evidence="1">The sequence shown here is derived from an EMBL/GenBank/DDBJ whole genome shotgun (WGS) entry which is preliminary data.</text>
</comment>
<gene>
    <name evidence="1" type="ORF">PIB30_067443</name>
</gene>
<feature type="non-terminal residue" evidence="1">
    <location>
        <position position="1"/>
    </location>
</feature>
<evidence type="ECO:0000313" key="2">
    <source>
        <dbReference type="Proteomes" id="UP001341840"/>
    </source>
</evidence>
<keyword evidence="2" id="KW-1185">Reference proteome</keyword>
<reference evidence="1 2" key="1">
    <citation type="journal article" date="2023" name="Plants (Basel)">
        <title>Bridging the Gap: Combining Genomics and Transcriptomics Approaches to Understand Stylosanthes scabra, an Orphan Legume from the Brazilian Caatinga.</title>
        <authorList>
            <person name="Ferreira-Neto J.R.C."/>
            <person name="da Silva M.D."/>
            <person name="Binneck E."/>
            <person name="de Melo N.F."/>
            <person name="da Silva R.H."/>
            <person name="de Melo A.L.T.M."/>
            <person name="Pandolfi V."/>
            <person name="Bustamante F.O."/>
            <person name="Brasileiro-Vidal A.C."/>
            <person name="Benko-Iseppon A.M."/>
        </authorList>
    </citation>
    <scope>NUCLEOTIDE SEQUENCE [LARGE SCALE GENOMIC DNA]</scope>
    <source>
        <tissue evidence="1">Leaves</tissue>
    </source>
</reference>